<comment type="caution">
    <text evidence="1">The sequence shown here is derived from an EMBL/GenBank/DDBJ whole genome shotgun (WGS) entry which is preliminary data.</text>
</comment>
<dbReference type="EMBL" id="BARU01027141">
    <property type="protein sequence ID" value="GAH70874.1"/>
    <property type="molecule type" value="Genomic_DNA"/>
</dbReference>
<dbReference type="InterPro" id="IPR056734">
    <property type="entry name" value="NANM"/>
</dbReference>
<proteinExistence type="predicted"/>
<feature type="non-terminal residue" evidence="1">
    <location>
        <position position="1"/>
    </location>
</feature>
<name>X1IXQ1_9ZZZZ</name>
<organism evidence="1">
    <name type="scientific">marine sediment metagenome</name>
    <dbReference type="NCBI Taxonomy" id="412755"/>
    <lineage>
        <taxon>unclassified sequences</taxon>
        <taxon>metagenomes</taxon>
        <taxon>ecological metagenomes</taxon>
    </lineage>
</organism>
<feature type="non-terminal residue" evidence="1">
    <location>
        <position position="270"/>
    </location>
</feature>
<protein>
    <submittedName>
        <fullName evidence="1">Uncharacterized protein</fullName>
    </submittedName>
</protein>
<reference evidence="1" key="1">
    <citation type="journal article" date="2014" name="Front. Microbiol.">
        <title>High frequency of phylogenetically diverse reductive dehalogenase-homologous genes in deep subseafloor sedimentary metagenomes.</title>
        <authorList>
            <person name="Kawai M."/>
            <person name="Futagami T."/>
            <person name="Toyoda A."/>
            <person name="Takaki Y."/>
            <person name="Nishi S."/>
            <person name="Hori S."/>
            <person name="Arai W."/>
            <person name="Tsubouchi T."/>
            <person name="Morono Y."/>
            <person name="Uchiyama I."/>
            <person name="Ito T."/>
            <person name="Fujiyama A."/>
            <person name="Inagaki F."/>
            <person name="Takami H."/>
        </authorList>
    </citation>
    <scope>NUCLEOTIDE SEQUENCE</scope>
    <source>
        <strain evidence="1">Expedition CK06-06</strain>
    </source>
</reference>
<dbReference type="Pfam" id="PF01344">
    <property type="entry name" value="Kelch_1"/>
    <property type="match status" value="1"/>
</dbReference>
<dbReference type="InterPro" id="IPR015915">
    <property type="entry name" value="Kelch-typ_b-propeller"/>
</dbReference>
<accession>X1IXQ1</accession>
<sequence length="270" mass="29954">VCAQEILDWAELPQLPAPPGIEHHWGVAGAFTGVDGDALIIAGGANFPYPVWESDKIWQDEIYVLVKDSNEDPVSYRWITDFNLDKPIAYGTSVSTVHGVLCMGGNDAERTYSDVFLLRWNKEKEEIEQQTLPPLPQPCAYSGAAIVGNKVYLAGGTTGISLETARKNFWSLDLSNIDDEGLTWQQVLPWPGPSRAFAIVAAQHNGTDDCVYVMSGRRTAEEGKIEFLTDVYEFTPARYNPEKYDSKAGTYTGVTNPWRQRSDVPRCVMA</sequence>
<dbReference type="InterPro" id="IPR006652">
    <property type="entry name" value="Kelch_1"/>
</dbReference>
<dbReference type="SUPFAM" id="SSF117281">
    <property type="entry name" value="Kelch motif"/>
    <property type="match status" value="1"/>
</dbReference>
<dbReference type="Pfam" id="PF24996">
    <property type="entry name" value="NANM"/>
    <property type="match status" value="1"/>
</dbReference>
<evidence type="ECO:0000313" key="1">
    <source>
        <dbReference type="EMBL" id="GAH70874.1"/>
    </source>
</evidence>
<gene>
    <name evidence="1" type="ORF">S03H2_43499</name>
</gene>
<dbReference type="AlphaFoldDB" id="X1IXQ1"/>
<dbReference type="Gene3D" id="2.120.10.80">
    <property type="entry name" value="Kelch-type beta propeller"/>
    <property type="match status" value="1"/>
</dbReference>